<dbReference type="InterPro" id="IPR034718">
    <property type="entry name" value="RlpA"/>
</dbReference>
<dbReference type="HAMAP" id="MF_02071">
    <property type="entry name" value="RlpA"/>
    <property type="match status" value="1"/>
</dbReference>
<dbReference type="PANTHER" id="PTHR34183">
    <property type="entry name" value="ENDOLYTIC PEPTIDOGLYCAN TRANSGLYCOSYLASE RLPA"/>
    <property type="match status" value="1"/>
</dbReference>
<reference evidence="4" key="1">
    <citation type="journal article" date="2015" name="Proc. Natl. Acad. Sci. U.S.A.">
        <title>Networks of energetic and metabolic interactions define dynamics in microbial communities.</title>
        <authorList>
            <person name="Embree M."/>
            <person name="Liu J.K."/>
            <person name="Al-Bassam M.M."/>
            <person name="Zengler K."/>
        </authorList>
    </citation>
    <scope>NUCLEOTIDE SEQUENCE</scope>
</reference>
<accession>A0A0W8FWP6</accession>
<comment type="caution">
    <text evidence="4">The sequence shown here is derived from an EMBL/GenBank/DDBJ whole genome shotgun (WGS) entry which is preliminary data.</text>
</comment>
<protein>
    <submittedName>
        <fullName evidence="4">Rare lipoprotein a</fullName>
    </submittedName>
</protein>
<organism evidence="4">
    <name type="scientific">hydrocarbon metagenome</name>
    <dbReference type="NCBI Taxonomy" id="938273"/>
    <lineage>
        <taxon>unclassified sequences</taxon>
        <taxon>metagenomes</taxon>
        <taxon>ecological metagenomes</taxon>
    </lineage>
</organism>
<dbReference type="NCBIfam" id="TIGR00413">
    <property type="entry name" value="rlpA"/>
    <property type="match status" value="1"/>
</dbReference>
<feature type="domain" description="RlpA-like protein double-psi beta-barrel" evidence="3">
    <location>
        <begin position="59"/>
        <end position="145"/>
    </location>
</feature>
<dbReference type="Pfam" id="PF03330">
    <property type="entry name" value="DPBB_1"/>
    <property type="match status" value="1"/>
</dbReference>
<dbReference type="InterPro" id="IPR012997">
    <property type="entry name" value="RplA"/>
</dbReference>
<evidence type="ECO:0000256" key="1">
    <source>
        <dbReference type="ARBA" id="ARBA00023239"/>
    </source>
</evidence>
<keyword evidence="2" id="KW-0961">Cell wall biogenesis/degradation</keyword>
<sequence>MNTLVKILILSLISISAIFLGVQVSTADENVNYSNEYFDINNNVNTVIEIDFIPSGTMVASWYGPDFHGKQTANTEIYNQLAYTAAHKSLPFGTMLRVTNPRNGKQVIVRINDRGPYIEGRDIDLSKGAAMALGMIEKGVIRVKIEKLIPRTTTS</sequence>
<name>A0A0W8FWP6_9ZZZZ</name>
<keyword evidence="1" id="KW-0456">Lyase</keyword>
<dbReference type="SUPFAM" id="SSF50685">
    <property type="entry name" value="Barwin-like endoglucanases"/>
    <property type="match status" value="1"/>
</dbReference>
<evidence type="ECO:0000256" key="2">
    <source>
        <dbReference type="ARBA" id="ARBA00023316"/>
    </source>
</evidence>
<dbReference type="Gene3D" id="2.40.40.10">
    <property type="entry name" value="RlpA-like domain"/>
    <property type="match status" value="1"/>
</dbReference>
<dbReference type="EMBL" id="LNQE01000715">
    <property type="protein sequence ID" value="KUG25327.1"/>
    <property type="molecule type" value="Genomic_DNA"/>
</dbReference>
<keyword evidence="4" id="KW-0449">Lipoprotein</keyword>
<dbReference type="InterPro" id="IPR036908">
    <property type="entry name" value="RlpA-like_sf"/>
</dbReference>
<dbReference type="GO" id="GO:0071555">
    <property type="term" value="P:cell wall organization"/>
    <property type="evidence" value="ECO:0007669"/>
    <property type="project" value="UniProtKB-KW"/>
</dbReference>
<dbReference type="PANTHER" id="PTHR34183:SF1">
    <property type="entry name" value="ENDOLYTIC PEPTIDOGLYCAN TRANSGLYCOSYLASE RLPA"/>
    <property type="match status" value="1"/>
</dbReference>
<proteinExistence type="inferred from homology"/>
<dbReference type="GO" id="GO:0016829">
    <property type="term" value="F:lyase activity"/>
    <property type="evidence" value="ECO:0007669"/>
    <property type="project" value="UniProtKB-KW"/>
</dbReference>
<dbReference type="CDD" id="cd22268">
    <property type="entry name" value="DPBB_RlpA-like"/>
    <property type="match status" value="1"/>
</dbReference>
<dbReference type="AlphaFoldDB" id="A0A0W8FWP6"/>
<evidence type="ECO:0000259" key="3">
    <source>
        <dbReference type="Pfam" id="PF03330"/>
    </source>
</evidence>
<dbReference type="InterPro" id="IPR009009">
    <property type="entry name" value="RlpA-like_DPBB"/>
</dbReference>
<gene>
    <name evidence="4" type="ORF">ASZ90_004854</name>
</gene>
<evidence type="ECO:0000313" key="4">
    <source>
        <dbReference type="EMBL" id="KUG25327.1"/>
    </source>
</evidence>